<accession>A0A8D9HKL5</accession>
<protein>
    <submittedName>
        <fullName evidence="1">Uncharacterized protein</fullName>
    </submittedName>
</protein>
<dbReference type="Proteomes" id="UP000694005">
    <property type="component" value="Chromosome A07"/>
</dbReference>
<dbReference type="Gramene" id="A07p08900.2_BraZ1">
    <property type="protein sequence ID" value="A07p08900.2_BraZ1.CDS.1"/>
    <property type="gene ID" value="A07g08900.2_BraZ1"/>
</dbReference>
<evidence type="ECO:0000313" key="2">
    <source>
        <dbReference type="Proteomes" id="UP000694005"/>
    </source>
</evidence>
<proteinExistence type="predicted"/>
<gene>
    <name evidence="1" type="ORF">BRAPAZ1V2_A07P08900.2</name>
</gene>
<evidence type="ECO:0000313" key="1">
    <source>
        <dbReference type="EMBL" id="CAG7901246.1"/>
    </source>
</evidence>
<name>A0A8D9HKL5_BRACM</name>
<dbReference type="AlphaFoldDB" id="A0A8D9HKL5"/>
<reference evidence="1 2" key="1">
    <citation type="submission" date="2021-07" db="EMBL/GenBank/DDBJ databases">
        <authorList>
            <consortium name="Genoscope - CEA"/>
            <person name="William W."/>
        </authorList>
    </citation>
    <scope>NUCLEOTIDE SEQUENCE [LARGE SCALE GENOMIC DNA]</scope>
</reference>
<dbReference type="EMBL" id="LS974623">
    <property type="protein sequence ID" value="CAG7901246.1"/>
    <property type="molecule type" value="Genomic_DNA"/>
</dbReference>
<sequence>MKTDFMELMKDQVEVQNIYSTTSQPTQVLYMSSRLASLLFD</sequence>
<organism evidence="1 2">
    <name type="scientific">Brassica campestris</name>
    <name type="common">Field mustard</name>
    <dbReference type="NCBI Taxonomy" id="3711"/>
    <lineage>
        <taxon>Eukaryota</taxon>
        <taxon>Viridiplantae</taxon>
        <taxon>Streptophyta</taxon>
        <taxon>Embryophyta</taxon>
        <taxon>Tracheophyta</taxon>
        <taxon>Spermatophyta</taxon>
        <taxon>Magnoliopsida</taxon>
        <taxon>eudicotyledons</taxon>
        <taxon>Gunneridae</taxon>
        <taxon>Pentapetalae</taxon>
        <taxon>rosids</taxon>
        <taxon>malvids</taxon>
        <taxon>Brassicales</taxon>
        <taxon>Brassicaceae</taxon>
        <taxon>Brassiceae</taxon>
        <taxon>Brassica</taxon>
    </lineage>
</organism>